<feature type="transmembrane region" description="Helical" evidence="2">
    <location>
        <begin position="6"/>
        <end position="22"/>
    </location>
</feature>
<accession>A0A1I0DJU0</accession>
<protein>
    <submittedName>
        <fullName evidence="3">Uncharacterized protein</fullName>
    </submittedName>
</protein>
<dbReference type="Proteomes" id="UP000198697">
    <property type="component" value="Unassembled WGS sequence"/>
</dbReference>
<organism evidence="3 4">
    <name type="scientific">Hymenobacter actinosclerus</name>
    <dbReference type="NCBI Taxonomy" id="82805"/>
    <lineage>
        <taxon>Bacteria</taxon>
        <taxon>Pseudomonadati</taxon>
        <taxon>Bacteroidota</taxon>
        <taxon>Cytophagia</taxon>
        <taxon>Cytophagales</taxon>
        <taxon>Hymenobacteraceae</taxon>
        <taxon>Hymenobacter</taxon>
    </lineage>
</organism>
<dbReference type="EMBL" id="FOHS01000002">
    <property type="protein sequence ID" value="SET32737.1"/>
    <property type="molecule type" value="Genomic_DNA"/>
</dbReference>
<feature type="compositionally biased region" description="Basic and acidic residues" evidence="1">
    <location>
        <begin position="29"/>
        <end position="39"/>
    </location>
</feature>
<dbReference type="RefSeq" id="WP_092769908.1">
    <property type="nucleotide sequence ID" value="NZ_FOHS01000002.1"/>
</dbReference>
<proteinExistence type="predicted"/>
<keyword evidence="4" id="KW-1185">Reference proteome</keyword>
<dbReference type="OrthoDB" id="885126at2"/>
<evidence type="ECO:0000313" key="3">
    <source>
        <dbReference type="EMBL" id="SET32737.1"/>
    </source>
</evidence>
<dbReference type="AlphaFoldDB" id="A0A1I0DJU0"/>
<feature type="region of interest" description="Disordered" evidence="1">
    <location>
        <begin position="29"/>
        <end position="181"/>
    </location>
</feature>
<keyword evidence="2" id="KW-1133">Transmembrane helix</keyword>
<gene>
    <name evidence="3" type="ORF">SAMN04487998_1439</name>
</gene>
<reference evidence="4" key="1">
    <citation type="submission" date="2016-10" db="EMBL/GenBank/DDBJ databases">
        <authorList>
            <person name="Varghese N."/>
            <person name="Submissions S."/>
        </authorList>
    </citation>
    <scope>NUCLEOTIDE SEQUENCE [LARGE SCALE GENOMIC DNA]</scope>
    <source>
        <strain evidence="4">DSM 15310</strain>
    </source>
</reference>
<feature type="compositionally biased region" description="Low complexity" evidence="1">
    <location>
        <begin position="56"/>
        <end position="81"/>
    </location>
</feature>
<evidence type="ECO:0000256" key="1">
    <source>
        <dbReference type="SAM" id="MobiDB-lite"/>
    </source>
</evidence>
<evidence type="ECO:0000313" key="4">
    <source>
        <dbReference type="Proteomes" id="UP000198697"/>
    </source>
</evidence>
<sequence length="208" mass="24113">MDDFKGFIWIIAAIGFFIWRMVQKASEKFKEAQLEEQRRQARTSGGGAAPRPAPSVPAVSFEELLAQMQRQNQQAAQPPLAERNPPQEWEQRQQQWDEEQRWGQEPQPEALPDRPRPVARFGRALEKPEELYSQELPAPEARSLEAPRRALRRGSALPRTSTEHGSEDFWSQEKVSPKQTRRTVNELLRNPADIRAAFVLSEIFQRRY</sequence>
<evidence type="ECO:0000256" key="2">
    <source>
        <dbReference type="SAM" id="Phobius"/>
    </source>
</evidence>
<keyword evidence="2" id="KW-0812">Transmembrane</keyword>
<keyword evidence="2" id="KW-0472">Membrane</keyword>
<name>A0A1I0DJU0_9BACT</name>